<evidence type="ECO:0000256" key="10">
    <source>
        <dbReference type="ARBA" id="ARBA00032441"/>
    </source>
</evidence>
<name>A0A518HHZ5_9BACT</name>
<sequence length="169" mass="18656">MPTRTLHNIDLQRLHQLAGQLTRHFPAQLVIGLVGTLGAGKTTLTQALAGAMGVDPEDVTSPTFTLLCSYQAKLAAGPIRLHHLDAYRLSDEDEFLELGVEELFDFKDSWVLIEWADRVEAVLPPETLWIHIDVAPSDADAAPHRLITLTTQNTELERPLDALADAMSR</sequence>
<dbReference type="PANTHER" id="PTHR33540">
    <property type="entry name" value="TRNA THREONYLCARBAMOYLADENOSINE BIOSYNTHESIS PROTEIN TSAE"/>
    <property type="match status" value="1"/>
</dbReference>
<comment type="similarity">
    <text evidence="2">Belongs to the TsaE family.</text>
</comment>
<evidence type="ECO:0000256" key="3">
    <source>
        <dbReference type="ARBA" id="ARBA00019010"/>
    </source>
</evidence>
<dbReference type="SUPFAM" id="SSF52540">
    <property type="entry name" value="P-loop containing nucleoside triphosphate hydrolases"/>
    <property type="match status" value="1"/>
</dbReference>
<evidence type="ECO:0000256" key="5">
    <source>
        <dbReference type="ARBA" id="ARBA00022694"/>
    </source>
</evidence>
<evidence type="ECO:0000313" key="12">
    <source>
        <dbReference type="Proteomes" id="UP000319004"/>
    </source>
</evidence>
<proteinExistence type="inferred from homology"/>
<organism evidence="11 12">
    <name type="scientific">Stieleria neptunia</name>
    <dbReference type="NCBI Taxonomy" id="2527979"/>
    <lineage>
        <taxon>Bacteria</taxon>
        <taxon>Pseudomonadati</taxon>
        <taxon>Planctomycetota</taxon>
        <taxon>Planctomycetia</taxon>
        <taxon>Pirellulales</taxon>
        <taxon>Pirellulaceae</taxon>
        <taxon>Stieleria</taxon>
    </lineage>
</organism>
<comment type="subcellular location">
    <subcellularLocation>
        <location evidence="1">Cytoplasm</location>
    </subcellularLocation>
</comment>
<keyword evidence="4" id="KW-0963">Cytoplasm</keyword>
<evidence type="ECO:0000313" key="11">
    <source>
        <dbReference type="EMBL" id="QDV40440.1"/>
    </source>
</evidence>
<keyword evidence="6" id="KW-0479">Metal-binding</keyword>
<evidence type="ECO:0000256" key="6">
    <source>
        <dbReference type="ARBA" id="ARBA00022723"/>
    </source>
</evidence>
<keyword evidence="9" id="KW-0460">Magnesium</keyword>
<dbReference type="GO" id="GO:0046872">
    <property type="term" value="F:metal ion binding"/>
    <property type="evidence" value="ECO:0007669"/>
    <property type="project" value="UniProtKB-KW"/>
</dbReference>
<dbReference type="EMBL" id="CP037423">
    <property type="protein sequence ID" value="QDV40440.1"/>
    <property type="molecule type" value="Genomic_DNA"/>
</dbReference>
<dbReference type="AlphaFoldDB" id="A0A518HHZ5"/>
<dbReference type="Proteomes" id="UP000319004">
    <property type="component" value="Chromosome"/>
</dbReference>
<evidence type="ECO:0000256" key="1">
    <source>
        <dbReference type="ARBA" id="ARBA00004496"/>
    </source>
</evidence>
<gene>
    <name evidence="11" type="primary">tsaE</name>
    <name evidence="11" type="ORF">Enr13x_02460</name>
</gene>
<dbReference type="GO" id="GO:0005737">
    <property type="term" value="C:cytoplasm"/>
    <property type="evidence" value="ECO:0007669"/>
    <property type="project" value="UniProtKB-SubCell"/>
</dbReference>
<keyword evidence="7" id="KW-0547">Nucleotide-binding</keyword>
<keyword evidence="5" id="KW-0819">tRNA processing</keyword>
<dbReference type="GO" id="GO:0005524">
    <property type="term" value="F:ATP binding"/>
    <property type="evidence" value="ECO:0007669"/>
    <property type="project" value="UniProtKB-KW"/>
</dbReference>
<evidence type="ECO:0000256" key="4">
    <source>
        <dbReference type="ARBA" id="ARBA00022490"/>
    </source>
</evidence>
<keyword evidence="8" id="KW-0067">ATP-binding</keyword>
<dbReference type="OrthoDB" id="9815896at2"/>
<dbReference type="InterPro" id="IPR027417">
    <property type="entry name" value="P-loop_NTPase"/>
</dbReference>
<evidence type="ECO:0000256" key="9">
    <source>
        <dbReference type="ARBA" id="ARBA00022842"/>
    </source>
</evidence>
<keyword evidence="12" id="KW-1185">Reference proteome</keyword>
<evidence type="ECO:0000256" key="2">
    <source>
        <dbReference type="ARBA" id="ARBA00007599"/>
    </source>
</evidence>
<dbReference type="GO" id="GO:0002949">
    <property type="term" value="P:tRNA threonylcarbamoyladenosine modification"/>
    <property type="evidence" value="ECO:0007669"/>
    <property type="project" value="InterPro"/>
</dbReference>
<dbReference type="RefSeq" id="WP_145384322.1">
    <property type="nucleotide sequence ID" value="NZ_CP037423.1"/>
</dbReference>
<evidence type="ECO:0000256" key="7">
    <source>
        <dbReference type="ARBA" id="ARBA00022741"/>
    </source>
</evidence>
<evidence type="ECO:0000256" key="8">
    <source>
        <dbReference type="ARBA" id="ARBA00022840"/>
    </source>
</evidence>
<dbReference type="InterPro" id="IPR003442">
    <property type="entry name" value="T6A_TsaE"/>
</dbReference>
<dbReference type="Gene3D" id="3.40.50.300">
    <property type="entry name" value="P-loop containing nucleotide triphosphate hydrolases"/>
    <property type="match status" value="1"/>
</dbReference>
<protein>
    <recommendedName>
        <fullName evidence="3">tRNA threonylcarbamoyladenosine biosynthesis protein TsaE</fullName>
    </recommendedName>
    <alternativeName>
        <fullName evidence="10">t(6)A37 threonylcarbamoyladenosine biosynthesis protein TsaE</fullName>
    </alternativeName>
</protein>
<dbReference type="PANTHER" id="PTHR33540:SF2">
    <property type="entry name" value="TRNA THREONYLCARBAMOYLADENOSINE BIOSYNTHESIS PROTEIN TSAE"/>
    <property type="match status" value="1"/>
</dbReference>
<dbReference type="NCBIfam" id="TIGR00150">
    <property type="entry name" value="T6A_YjeE"/>
    <property type="match status" value="1"/>
</dbReference>
<accession>A0A518HHZ5</accession>
<reference evidence="11 12" key="1">
    <citation type="submission" date="2019-03" db="EMBL/GenBank/DDBJ databases">
        <title>Deep-cultivation of Planctomycetes and their phenomic and genomic characterization uncovers novel biology.</title>
        <authorList>
            <person name="Wiegand S."/>
            <person name="Jogler M."/>
            <person name="Boedeker C."/>
            <person name="Pinto D."/>
            <person name="Vollmers J."/>
            <person name="Rivas-Marin E."/>
            <person name="Kohn T."/>
            <person name="Peeters S.H."/>
            <person name="Heuer A."/>
            <person name="Rast P."/>
            <person name="Oberbeckmann S."/>
            <person name="Bunk B."/>
            <person name="Jeske O."/>
            <person name="Meyerdierks A."/>
            <person name="Storesund J.E."/>
            <person name="Kallscheuer N."/>
            <person name="Luecker S."/>
            <person name="Lage O.M."/>
            <person name="Pohl T."/>
            <person name="Merkel B.J."/>
            <person name="Hornburger P."/>
            <person name="Mueller R.-W."/>
            <person name="Bruemmer F."/>
            <person name="Labrenz M."/>
            <person name="Spormann A.M."/>
            <person name="Op den Camp H."/>
            <person name="Overmann J."/>
            <person name="Amann R."/>
            <person name="Jetten M.S.M."/>
            <person name="Mascher T."/>
            <person name="Medema M.H."/>
            <person name="Devos D.P."/>
            <person name="Kaster A.-K."/>
            <person name="Ovreas L."/>
            <person name="Rohde M."/>
            <person name="Galperin M.Y."/>
            <person name="Jogler C."/>
        </authorList>
    </citation>
    <scope>NUCLEOTIDE SEQUENCE [LARGE SCALE GENOMIC DNA]</scope>
    <source>
        <strain evidence="11 12">Enr13</strain>
    </source>
</reference>
<dbReference type="KEGG" id="snep:Enr13x_02460"/>
<dbReference type="Pfam" id="PF02367">
    <property type="entry name" value="TsaE"/>
    <property type="match status" value="1"/>
</dbReference>